<reference evidence="8 9" key="1">
    <citation type="submission" date="2023-06" db="EMBL/GenBank/DDBJ databases">
        <title>Alteromonas sp. ASW11-36 isolated from intertidal sand.</title>
        <authorList>
            <person name="Li Y."/>
        </authorList>
    </citation>
    <scope>NUCLEOTIDE SEQUENCE [LARGE SCALE GENOMIC DNA]</scope>
    <source>
        <strain evidence="8 9">ASW11-36</strain>
    </source>
</reference>
<evidence type="ECO:0000256" key="1">
    <source>
        <dbReference type="ARBA" id="ARBA00009528"/>
    </source>
</evidence>
<dbReference type="PANTHER" id="PTHR11963:SF23">
    <property type="entry name" value="CYTOSOL AMINOPEPTIDASE"/>
    <property type="match status" value="1"/>
</dbReference>
<evidence type="ECO:0000256" key="6">
    <source>
        <dbReference type="SAM" id="SignalP"/>
    </source>
</evidence>
<dbReference type="InterPro" id="IPR011356">
    <property type="entry name" value="Leucine_aapep/pepB"/>
</dbReference>
<feature type="domain" description="Cytosol aminopeptidase" evidence="7">
    <location>
        <begin position="356"/>
        <end position="363"/>
    </location>
</feature>
<protein>
    <submittedName>
        <fullName evidence="8">Leucyl aminopeptidase family protein</fullName>
    </submittedName>
</protein>
<dbReference type="PROSITE" id="PS00631">
    <property type="entry name" value="CYTOSOL_AP"/>
    <property type="match status" value="1"/>
</dbReference>
<evidence type="ECO:0000313" key="9">
    <source>
        <dbReference type="Proteomes" id="UP001234343"/>
    </source>
</evidence>
<evidence type="ECO:0000256" key="4">
    <source>
        <dbReference type="ARBA" id="ARBA00022801"/>
    </source>
</evidence>
<dbReference type="RefSeq" id="WP_289366458.1">
    <property type="nucleotide sequence ID" value="NZ_JAUCBP010000012.1"/>
</dbReference>
<keyword evidence="5" id="KW-0464">Manganese</keyword>
<dbReference type="GO" id="GO:0004177">
    <property type="term" value="F:aminopeptidase activity"/>
    <property type="evidence" value="ECO:0007669"/>
    <property type="project" value="UniProtKB-KW"/>
</dbReference>
<sequence>MRKLLTTALALFSVITSAFATPVNFNVAERLPINDGKTAIVMSDSLSLSELGQQLNQTSNGEFLRQLKAALSDDEHAMHLTFHGVGNFNTVYVKLLAETPVRENVAWQNLGGEITAWLQDKAAKPLPVLFDIPGITAEQQANAMLGMTLRGYHFSRYQQDKPLDQHFILVSSVASEAQQIFNQDLVHIADGIYLARDMANEPGNAVYPIEFVDRIKAQFKGVDNVDIKVLNVRQMRKLNMGALLGVGRGSIHEPRLLVIEYNGVNDGHAPIALVGKGVTFDTGGISLKPNNNMWTMKSDLSGAAAVAGTMLAIAKREAPVNVVGLMPLAENMPAEDAIRPGDVLLTMQGTSIEIISTDAEGRLLLADAVYYAQQEYKPRLLVNIATLTGSAVRALSDEYAAVITRDFALAQRMMSIGEASGEHVWPLPLHPNHFKQIKSETADIKNSGAGNPGASIGAAVVATFVDESLPWVHLDIAGVDYLTEANSVTPRGKAGWGVRFMDQLIRQESETSQ</sequence>
<dbReference type="InterPro" id="IPR000819">
    <property type="entry name" value="Peptidase_M17_C"/>
</dbReference>
<dbReference type="SUPFAM" id="SSF53187">
    <property type="entry name" value="Zn-dependent exopeptidases"/>
    <property type="match status" value="1"/>
</dbReference>
<organism evidence="8 9">
    <name type="scientific">Alteromonas arenosi</name>
    <dbReference type="NCBI Taxonomy" id="3055817"/>
    <lineage>
        <taxon>Bacteria</taxon>
        <taxon>Pseudomonadati</taxon>
        <taxon>Pseudomonadota</taxon>
        <taxon>Gammaproteobacteria</taxon>
        <taxon>Alteromonadales</taxon>
        <taxon>Alteromonadaceae</taxon>
        <taxon>Alteromonas/Salinimonas group</taxon>
        <taxon>Alteromonas</taxon>
    </lineage>
</organism>
<keyword evidence="3" id="KW-0645">Protease</keyword>
<keyword evidence="9" id="KW-1185">Reference proteome</keyword>
<comment type="caution">
    <text evidence="8">The sequence shown here is derived from an EMBL/GenBank/DDBJ whole genome shotgun (WGS) entry which is preliminary data.</text>
</comment>
<dbReference type="PANTHER" id="PTHR11963">
    <property type="entry name" value="LEUCINE AMINOPEPTIDASE-RELATED"/>
    <property type="match status" value="1"/>
</dbReference>
<keyword evidence="4" id="KW-0378">Hydrolase</keyword>
<comment type="similarity">
    <text evidence="1">Belongs to the peptidase M17 family.</text>
</comment>
<gene>
    <name evidence="8" type="ORF">QTP81_14405</name>
</gene>
<evidence type="ECO:0000259" key="7">
    <source>
        <dbReference type="PROSITE" id="PS00631"/>
    </source>
</evidence>
<dbReference type="CDD" id="cd00433">
    <property type="entry name" value="Peptidase_M17"/>
    <property type="match status" value="1"/>
</dbReference>
<evidence type="ECO:0000256" key="2">
    <source>
        <dbReference type="ARBA" id="ARBA00022438"/>
    </source>
</evidence>
<feature type="signal peptide" evidence="6">
    <location>
        <begin position="1"/>
        <end position="20"/>
    </location>
</feature>
<dbReference type="Pfam" id="PF00883">
    <property type="entry name" value="Peptidase_M17"/>
    <property type="match status" value="1"/>
</dbReference>
<evidence type="ECO:0000256" key="5">
    <source>
        <dbReference type="ARBA" id="ARBA00023211"/>
    </source>
</evidence>
<dbReference type="Proteomes" id="UP001234343">
    <property type="component" value="Unassembled WGS sequence"/>
</dbReference>
<keyword evidence="2 8" id="KW-0031">Aminopeptidase</keyword>
<evidence type="ECO:0000256" key="3">
    <source>
        <dbReference type="ARBA" id="ARBA00022670"/>
    </source>
</evidence>
<dbReference type="EMBL" id="JAUCBP010000012">
    <property type="protein sequence ID" value="MDM7861791.1"/>
    <property type="molecule type" value="Genomic_DNA"/>
</dbReference>
<proteinExistence type="inferred from homology"/>
<dbReference type="PRINTS" id="PR00481">
    <property type="entry name" value="LAMNOPPTDASE"/>
</dbReference>
<accession>A0ABT7T020</accession>
<keyword evidence="6" id="KW-0732">Signal</keyword>
<dbReference type="Gene3D" id="3.40.630.10">
    <property type="entry name" value="Zn peptidases"/>
    <property type="match status" value="1"/>
</dbReference>
<feature type="chain" id="PRO_5045408542" evidence="6">
    <location>
        <begin position="21"/>
        <end position="513"/>
    </location>
</feature>
<evidence type="ECO:0000313" key="8">
    <source>
        <dbReference type="EMBL" id="MDM7861791.1"/>
    </source>
</evidence>
<name>A0ABT7T020_9ALTE</name>